<dbReference type="GO" id="GO:0005694">
    <property type="term" value="C:chromosome"/>
    <property type="evidence" value="ECO:0007669"/>
    <property type="project" value="TreeGrafter"/>
</dbReference>
<name>A0A0S4ILE3_BODSA</name>
<dbReference type="InterPro" id="IPR011545">
    <property type="entry name" value="DEAD/DEAH_box_helicase_dom"/>
</dbReference>
<evidence type="ECO:0000313" key="4">
    <source>
        <dbReference type="EMBL" id="CUF24480.1"/>
    </source>
</evidence>
<feature type="domain" description="Helicase ATP-binding" evidence="3">
    <location>
        <begin position="76"/>
        <end position="304"/>
    </location>
</feature>
<evidence type="ECO:0000256" key="1">
    <source>
        <dbReference type="ARBA" id="ARBA00005446"/>
    </source>
</evidence>
<dbReference type="GO" id="GO:0000724">
    <property type="term" value="P:double-strand break repair via homologous recombination"/>
    <property type="evidence" value="ECO:0007669"/>
    <property type="project" value="TreeGrafter"/>
</dbReference>
<dbReference type="Gene3D" id="3.40.50.300">
    <property type="entry name" value="P-loop containing nucleotide triphosphate hydrolases"/>
    <property type="match status" value="1"/>
</dbReference>
<reference evidence="5" key="1">
    <citation type="submission" date="2015-09" db="EMBL/GenBank/DDBJ databases">
        <authorList>
            <consortium name="Pathogen Informatics"/>
        </authorList>
    </citation>
    <scope>NUCLEOTIDE SEQUENCE [LARGE SCALE GENOMIC DNA]</scope>
    <source>
        <strain evidence="5">Lake Konstanz</strain>
    </source>
</reference>
<sequence>MGVDNGVSVEQAASSKNVDEDDRSLLEQRLSALFHESPCTFSGSTLEATSPVFSYLLRTYCGITEGFLRSGQEEVVRRILRRESVLALFPTGWGKSLCYQLPMLVHRLLNAFDKMKASGDCTQTEGKVATPRDNRQRFAVVVSPLLALISDQLSSIRRQDAVCAASISSMTGRDAEQKIFMSLANPSGNDIDILLVSPEAFVTKQRLRTVLKETFDRIAFVCIDEAHCISSWSHDFRPTYLYLQKSLEDLHRQAQQHQRQRPQYGASNGDRAVMSAPPILALTATASASVIREVTQLLRIEHVVNRMTPRSNISLEAARLPSVATGGLGQDRTKEMRSQLLSAVRTF</sequence>
<dbReference type="GO" id="GO:0005524">
    <property type="term" value="F:ATP binding"/>
    <property type="evidence" value="ECO:0007669"/>
    <property type="project" value="InterPro"/>
</dbReference>
<dbReference type="AlphaFoldDB" id="A0A0S4ILE3"/>
<dbReference type="InterPro" id="IPR014001">
    <property type="entry name" value="Helicase_ATP-bd"/>
</dbReference>
<feature type="region of interest" description="Disordered" evidence="2">
    <location>
        <begin position="1"/>
        <end position="21"/>
    </location>
</feature>
<dbReference type="PANTHER" id="PTHR13710">
    <property type="entry name" value="DNA HELICASE RECQ FAMILY MEMBER"/>
    <property type="match status" value="1"/>
</dbReference>
<dbReference type="SMART" id="SM00487">
    <property type="entry name" value="DEXDc"/>
    <property type="match status" value="1"/>
</dbReference>
<feature type="non-terminal residue" evidence="4">
    <location>
        <position position="347"/>
    </location>
</feature>
<dbReference type="GO" id="GO:0043138">
    <property type="term" value="F:3'-5' DNA helicase activity"/>
    <property type="evidence" value="ECO:0007669"/>
    <property type="project" value="TreeGrafter"/>
</dbReference>
<proteinExistence type="inferred from homology"/>
<dbReference type="Proteomes" id="UP000051952">
    <property type="component" value="Unassembled WGS sequence"/>
</dbReference>
<gene>
    <name evidence="4" type="ORF">BSAL_60550</name>
</gene>
<dbReference type="EMBL" id="CYKH01000275">
    <property type="protein sequence ID" value="CUF24480.1"/>
    <property type="molecule type" value="Genomic_DNA"/>
</dbReference>
<evidence type="ECO:0000313" key="5">
    <source>
        <dbReference type="Proteomes" id="UP000051952"/>
    </source>
</evidence>
<protein>
    <submittedName>
        <fullName evidence="4">ATP-dependent DEAD/DEAH box RNA helicase, putative</fullName>
    </submittedName>
</protein>
<dbReference type="GO" id="GO:0005737">
    <property type="term" value="C:cytoplasm"/>
    <property type="evidence" value="ECO:0007669"/>
    <property type="project" value="TreeGrafter"/>
</dbReference>
<keyword evidence="5" id="KW-1185">Reference proteome</keyword>
<keyword evidence="4" id="KW-0378">Hydrolase</keyword>
<evidence type="ECO:0000256" key="2">
    <source>
        <dbReference type="SAM" id="MobiDB-lite"/>
    </source>
</evidence>
<keyword evidence="4" id="KW-0067">ATP-binding</keyword>
<dbReference type="PANTHER" id="PTHR13710:SF108">
    <property type="entry name" value="ATP-DEPENDENT DNA HELICASE Q4"/>
    <property type="match status" value="1"/>
</dbReference>
<dbReference type="VEuPathDB" id="TriTrypDB:BSAL_60550"/>
<dbReference type="GO" id="GO:0005634">
    <property type="term" value="C:nucleus"/>
    <property type="evidence" value="ECO:0007669"/>
    <property type="project" value="TreeGrafter"/>
</dbReference>
<dbReference type="GO" id="GO:0003676">
    <property type="term" value="F:nucleic acid binding"/>
    <property type="evidence" value="ECO:0007669"/>
    <property type="project" value="InterPro"/>
</dbReference>
<comment type="similarity">
    <text evidence="1">Belongs to the helicase family. RecQ subfamily.</text>
</comment>
<keyword evidence="4" id="KW-0547">Nucleotide-binding</keyword>
<keyword evidence="4" id="KW-0347">Helicase</keyword>
<dbReference type="PROSITE" id="PS51192">
    <property type="entry name" value="HELICASE_ATP_BIND_1"/>
    <property type="match status" value="1"/>
</dbReference>
<dbReference type="GO" id="GO:0009378">
    <property type="term" value="F:four-way junction helicase activity"/>
    <property type="evidence" value="ECO:0007669"/>
    <property type="project" value="TreeGrafter"/>
</dbReference>
<accession>A0A0S4ILE3</accession>
<organism evidence="4 5">
    <name type="scientific">Bodo saltans</name>
    <name type="common">Flagellated protozoan</name>
    <dbReference type="NCBI Taxonomy" id="75058"/>
    <lineage>
        <taxon>Eukaryota</taxon>
        <taxon>Discoba</taxon>
        <taxon>Euglenozoa</taxon>
        <taxon>Kinetoplastea</taxon>
        <taxon>Metakinetoplastina</taxon>
        <taxon>Eubodonida</taxon>
        <taxon>Bodonidae</taxon>
        <taxon>Bodo</taxon>
    </lineage>
</organism>
<dbReference type="InterPro" id="IPR027417">
    <property type="entry name" value="P-loop_NTPase"/>
</dbReference>
<dbReference type="SUPFAM" id="SSF52540">
    <property type="entry name" value="P-loop containing nucleoside triphosphate hydrolases"/>
    <property type="match status" value="1"/>
</dbReference>
<dbReference type="Pfam" id="PF00270">
    <property type="entry name" value="DEAD"/>
    <property type="match status" value="1"/>
</dbReference>
<evidence type="ECO:0000259" key="3">
    <source>
        <dbReference type="PROSITE" id="PS51192"/>
    </source>
</evidence>
<dbReference type="OrthoDB" id="10261556at2759"/>